<keyword evidence="10" id="KW-0234">DNA repair</keyword>
<keyword evidence="7" id="KW-0408">Iron</keyword>
<feature type="domain" description="HhH-GPD" evidence="13">
    <location>
        <begin position="50"/>
        <end position="200"/>
    </location>
</feature>
<dbReference type="InterPro" id="IPR003651">
    <property type="entry name" value="Endonuclease3_FeS-loop_motif"/>
</dbReference>
<dbReference type="SMART" id="SM00525">
    <property type="entry name" value="FES"/>
    <property type="match status" value="1"/>
</dbReference>
<dbReference type="EMBL" id="LAZR01047742">
    <property type="protein sequence ID" value="KKK93510.1"/>
    <property type="molecule type" value="Genomic_DNA"/>
</dbReference>
<evidence type="ECO:0000256" key="8">
    <source>
        <dbReference type="ARBA" id="ARBA00023014"/>
    </source>
</evidence>
<evidence type="ECO:0000256" key="7">
    <source>
        <dbReference type="ARBA" id="ARBA00023004"/>
    </source>
</evidence>
<dbReference type="InterPro" id="IPR003265">
    <property type="entry name" value="HhH-GPD_domain"/>
</dbReference>
<evidence type="ECO:0000256" key="10">
    <source>
        <dbReference type="ARBA" id="ARBA00023204"/>
    </source>
</evidence>
<dbReference type="FunFam" id="1.10.1670.10:FF:000001">
    <property type="entry name" value="Endonuclease III"/>
    <property type="match status" value="1"/>
</dbReference>
<dbReference type="Gene3D" id="1.10.1670.10">
    <property type="entry name" value="Helix-hairpin-Helix base-excision DNA repair enzymes (C-terminal)"/>
    <property type="match status" value="1"/>
</dbReference>
<dbReference type="NCBIfam" id="TIGR01083">
    <property type="entry name" value="nth"/>
    <property type="match status" value="1"/>
</dbReference>
<dbReference type="InterPro" id="IPR000445">
    <property type="entry name" value="HhH_motif"/>
</dbReference>
<dbReference type="InterPro" id="IPR023170">
    <property type="entry name" value="HhH_base_excis_C"/>
</dbReference>
<keyword evidence="3" id="KW-0004">4Fe-4S</keyword>
<protein>
    <recommendedName>
        <fullName evidence="13">HhH-GPD domain-containing protein</fullName>
    </recommendedName>
</protein>
<dbReference type="GO" id="GO:0046872">
    <property type="term" value="F:metal ion binding"/>
    <property type="evidence" value="ECO:0007669"/>
    <property type="project" value="UniProtKB-KW"/>
</dbReference>
<keyword evidence="8" id="KW-0411">Iron-sulfur</keyword>
<dbReference type="GO" id="GO:0003906">
    <property type="term" value="F:DNA-(apurinic or apyrimidinic site) endonuclease activity"/>
    <property type="evidence" value="ECO:0007669"/>
    <property type="project" value="InterPro"/>
</dbReference>
<dbReference type="GO" id="GO:0051539">
    <property type="term" value="F:4 iron, 4 sulfur cluster binding"/>
    <property type="evidence" value="ECO:0007669"/>
    <property type="project" value="UniProtKB-KW"/>
</dbReference>
<dbReference type="GO" id="GO:0006285">
    <property type="term" value="P:base-excision repair, AP site formation"/>
    <property type="evidence" value="ECO:0007669"/>
    <property type="project" value="TreeGrafter"/>
</dbReference>
<dbReference type="Gene3D" id="1.10.340.30">
    <property type="entry name" value="Hypothetical protein, domain 2"/>
    <property type="match status" value="1"/>
</dbReference>
<keyword evidence="5" id="KW-0227">DNA damage</keyword>
<gene>
    <name evidence="14" type="ORF">LCGC14_2692160</name>
</gene>
<dbReference type="Pfam" id="PF10576">
    <property type="entry name" value="EndIII_4Fe-2S"/>
    <property type="match status" value="1"/>
</dbReference>
<dbReference type="GO" id="GO:0016829">
    <property type="term" value="F:lyase activity"/>
    <property type="evidence" value="ECO:0007669"/>
    <property type="project" value="UniProtKB-KW"/>
</dbReference>
<evidence type="ECO:0000256" key="1">
    <source>
        <dbReference type="ARBA" id="ARBA00001966"/>
    </source>
</evidence>
<dbReference type="GO" id="GO:0003677">
    <property type="term" value="F:DNA binding"/>
    <property type="evidence" value="ECO:0007669"/>
    <property type="project" value="UniProtKB-KW"/>
</dbReference>
<evidence type="ECO:0000256" key="3">
    <source>
        <dbReference type="ARBA" id="ARBA00022485"/>
    </source>
</evidence>
<dbReference type="InterPro" id="IPR011257">
    <property type="entry name" value="DNA_glycosylase"/>
</dbReference>
<evidence type="ECO:0000256" key="11">
    <source>
        <dbReference type="ARBA" id="ARBA00023239"/>
    </source>
</evidence>
<dbReference type="FunFam" id="1.10.340.30:FF:000001">
    <property type="entry name" value="Endonuclease III"/>
    <property type="match status" value="1"/>
</dbReference>
<evidence type="ECO:0000256" key="5">
    <source>
        <dbReference type="ARBA" id="ARBA00022763"/>
    </source>
</evidence>
<evidence type="ECO:0000256" key="6">
    <source>
        <dbReference type="ARBA" id="ARBA00022801"/>
    </source>
</evidence>
<dbReference type="PIRSF" id="PIRSF001435">
    <property type="entry name" value="Nth"/>
    <property type="match status" value="1"/>
</dbReference>
<evidence type="ECO:0000256" key="2">
    <source>
        <dbReference type="ARBA" id="ARBA00008343"/>
    </source>
</evidence>
<dbReference type="PANTHER" id="PTHR10359">
    <property type="entry name" value="A/G-SPECIFIC ADENINE GLYCOSYLASE/ENDONUCLEASE III"/>
    <property type="match status" value="1"/>
</dbReference>
<comment type="caution">
    <text evidence="14">The sequence shown here is derived from an EMBL/GenBank/DDBJ whole genome shotgun (WGS) entry which is preliminary data.</text>
</comment>
<dbReference type="Pfam" id="PF00633">
    <property type="entry name" value="HHH"/>
    <property type="match status" value="1"/>
</dbReference>
<evidence type="ECO:0000259" key="13">
    <source>
        <dbReference type="SMART" id="SM00478"/>
    </source>
</evidence>
<dbReference type="AlphaFoldDB" id="A0A0F9A5P2"/>
<comment type="similarity">
    <text evidence="2">Belongs to the Nth/MutY family.</text>
</comment>
<sequence length="227" mass="25490">MGKHKKFKIDKATAAERVNAIFPVLKKSYPDARTSLDHKNPLQLLVATIMAAQCTDVRVNIVTKDLFKKYKTVADFANADADELGQDIRSTGFFRNKSANIIKCCRILVDKFDGKVPSTMDELLELNGVGRKTANVLLGNAFDTQGIVCDTHVIRLSRRLRLSENKDPAKLEFDLMEVVPRKKWGGWTLFSHLLVYHGRAICKARKPDCDNCPIAKFCPVAGKPDLW</sequence>
<dbReference type="HAMAP" id="MF_00942">
    <property type="entry name" value="Nth"/>
    <property type="match status" value="1"/>
</dbReference>
<dbReference type="PANTHER" id="PTHR10359:SF18">
    <property type="entry name" value="ENDONUCLEASE III"/>
    <property type="match status" value="1"/>
</dbReference>
<dbReference type="InterPro" id="IPR005759">
    <property type="entry name" value="Nth"/>
</dbReference>
<evidence type="ECO:0000256" key="12">
    <source>
        <dbReference type="ARBA" id="ARBA00023295"/>
    </source>
</evidence>
<comment type="cofactor">
    <cofactor evidence="1">
        <name>[4Fe-4S] cluster</name>
        <dbReference type="ChEBI" id="CHEBI:49883"/>
    </cofactor>
</comment>
<keyword evidence="12" id="KW-0326">Glycosidase</keyword>
<dbReference type="GO" id="GO:0019104">
    <property type="term" value="F:DNA N-glycosylase activity"/>
    <property type="evidence" value="ECO:0007669"/>
    <property type="project" value="TreeGrafter"/>
</dbReference>
<keyword evidence="9" id="KW-0238">DNA-binding</keyword>
<organism evidence="14">
    <name type="scientific">marine sediment metagenome</name>
    <dbReference type="NCBI Taxonomy" id="412755"/>
    <lineage>
        <taxon>unclassified sequences</taxon>
        <taxon>metagenomes</taxon>
        <taxon>ecological metagenomes</taxon>
    </lineage>
</organism>
<evidence type="ECO:0000313" key="14">
    <source>
        <dbReference type="EMBL" id="KKK93510.1"/>
    </source>
</evidence>
<keyword evidence="6" id="KW-0378">Hydrolase</keyword>
<dbReference type="SUPFAM" id="SSF48150">
    <property type="entry name" value="DNA-glycosylase"/>
    <property type="match status" value="1"/>
</dbReference>
<proteinExistence type="inferred from homology"/>
<dbReference type="SMART" id="SM00478">
    <property type="entry name" value="ENDO3c"/>
    <property type="match status" value="1"/>
</dbReference>
<evidence type="ECO:0000256" key="4">
    <source>
        <dbReference type="ARBA" id="ARBA00022723"/>
    </source>
</evidence>
<keyword evidence="11" id="KW-0456">Lyase</keyword>
<accession>A0A0F9A5P2</accession>
<name>A0A0F9A5P2_9ZZZZ</name>
<dbReference type="CDD" id="cd00056">
    <property type="entry name" value="ENDO3c"/>
    <property type="match status" value="1"/>
</dbReference>
<reference evidence="14" key="1">
    <citation type="journal article" date="2015" name="Nature">
        <title>Complex archaea that bridge the gap between prokaryotes and eukaryotes.</title>
        <authorList>
            <person name="Spang A."/>
            <person name="Saw J.H."/>
            <person name="Jorgensen S.L."/>
            <person name="Zaremba-Niedzwiedzka K."/>
            <person name="Martijn J."/>
            <person name="Lind A.E."/>
            <person name="van Eijk R."/>
            <person name="Schleper C."/>
            <person name="Guy L."/>
            <person name="Ettema T.J."/>
        </authorList>
    </citation>
    <scope>NUCLEOTIDE SEQUENCE</scope>
</reference>
<dbReference type="Pfam" id="PF00730">
    <property type="entry name" value="HhH-GPD"/>
    <property type="match status" value="1"/>
</dbReference>
<evidence type="ECO:0000256" key="9">
    <source>
        <dbReference type="ARBA" id="ARBA00023125"/>
    </source>
</evidence>
<keyword evidence="4" id="KW-0479">Metal-binding</keyword>